<evidence type="ECO:0000313" key="1">
    <source>
        <dbReference type="EMBL" id="CAG6782789.1"/>
    </source>
</evidence>
<name>A0A8D9FAW7_9HEMI</name>
<protein>
    <submittedName>
        <fullName evidence="1">Uncharacterized protein</fullName>
    </submittedName>
</protein>
<dbReference type="EMBL" id="HBUF01629224">
    <property type="protein sequence ID" value="CAG6782789.1"/>
    <property type="molecule type" value="Transcribed_RNA"/>
</dbReference>
<reference evidence="1" key="1">
    <citation type="submission" date="2021-05" db="EMBL/GenBank/DDBJ databases">
        <authorList>
            <person name="Alioto T."/>
            <person name="Alioto T."/>
            <person name="Gomez Garrido J."/>
        </authorList>
    </citation>
    <scope>NUCLEOTIDE SEQUENCE</scope>
</reference>
<dbReference type="AlphaFoldDB" id="A0A8D9FAW7"/>
<proteinExistence type="predicted"/>
<accession>A0A8D9FAW7</accession>
<sequence length="104" mass="12220">MEVDTDLPDTLRRLRKMVKEQHVVIKRHSLAILTRDKCIARVRQRSYRAGKRVTKLKNIIKDLKDKFNVCQESCSMLEGISQTSNFLVRRQIQKAQGKKLIKKI</sequence>
<organism evidence="1">
    <name type="scientific">Cacopsylla melanoneura</name>
    <dbReference type="NCBI Taxonomy" id="428564"/>
    <lineage>
        <taxon>Eukaryota</taxon>
        <taxon>Metazoa</taxon>
        <taxon>Ecdysozoa</taxon>
        <taxon>Arthropoda</taxon>
        <taxon>Hexapoda</taxon>
        <taxon>Insecta</taxon>
        <taxon>Pterygota</taxon>
        <taxon>Neoptera</taxon>
        <taxon>Paraneoptera</taxon>
        <taxon>Hemiptera</taxon>
        <taxon>Sternorrhyncha</taxon>
        <taxon>Psylloidea</taxon>
        <taxon>Psyllidae</taxon>
        <taxon>Psyllinae</taxon>
        <taxon>Cacopsylla</taxon>
    </lineage>
</organism>